<dbReference type="EMBL" id="CP002691">
    <property type="protein sequence ID" value="AEE53790.1"/>
    <property type="molecule type" value="Genomic_DNA"/>
</dbReference>
<dbReference type="SUPFAM" id="SSF50685">
    <property type="entry name" value="Barwin-like endoglucanases"/>
    <property type="match status" value="1"/>
</dbReference>
<dbReference type="GO" id="GO:0071555">
    <property type="term" value="P:cell wall organization"/>
    <property type="evidence" value="ECO:0007669"/>
    <property type="project" value="UniProtKB-KW"/>
</dbReference>
<keyword evidence="9" id="KW-1185">Reference proteome</keyword>
<dbReference type="PROSITE" id="PS51724">
    <property type="entry name" value="SPOR"/>
    <property type="match status" value="1"/>
</dbReference>
<keyword evidence="2 4" id="KW-0456">Lyase</keyword>
<keyword evidence="3 4" id="KW-0961">Cell wall biogenesis/degradation</keyword>
<evidence type="ECO:0000256" key="6">
    <source>
        <dbReference type="SAM" id="MobiDB-lite"/>
    </source>
</evidence>
<evidence type="ECO:0000256" key="3">
    <source>
        <dbReference type="ARBA" id="ARBA00023316"/>
    </source>
</evidence>
<dbReference type="EC" id="4.2.2.-" evidence="4"/>
<protein>
    <recommendedName>
        <fullName evidence="4">Probable endolytic peptidoglycan transglycosylase RlpA</fullName>
        <ecNumber evidence="4">4.2.2.-</ecNumber>
    </recommendedName>
</protein>
<dbReference type="InterPro" id="IPR036680">
    <property type="entry name" value="SPOR-like_sf"/>
</dbReference>
<comment type="function">
    <text evidence="4">Lytic transglycosylase with a strong preference for naked glycan strands that lack stem peptides.</text>
</comment>
<evidence type="ECO:0000256" key="1">
    <source>
        <dbReference type="ARBA" id="ARBA00022729"/>
    </source>
</evidence>
<dbReference type="GO" id="GO:0042834">
    <property type="term" value="F:peptidoglycan binding"/>
    <property type="evidence" value="ECO:0007669"/>
    <property type="project" value="InterPro"/>
</dbReference>
<dbReference type="PANTHER" id="PTHR34183">
    <property type="entry name" value="ENDOLYTIC PEPTIDOGLYCAN TRANSGLYCOSYLASE RLPA"/>
    <property type="match status" value="1"/>
</dbReference>
<evidence type="ECO:0000313" key="8">
    <source>
        <dbReference type="EMBL" id="AEE53790.1"/>
    </source>
</evidence>
<evidence type="ECO:0000256" key="2">
    <source>
        <dbReference type="ARBA" id="ARBA00023239"/>
    </source>
</evidence>
<dbReference type="Gene3D" id="2.40.40.10">
    <property type="entry name" value="RlpA-like domain"/>
    <property type="match status" value="1"/>
</dbReference>
<evidence type="ECO:0000256" key="5">
    <source>
        <dbReference type="RuleBase" id="RU003495"/>
    </source>
</evidence>
<dbReference type="InterPro" id="IPR034718">
    <property type="entry name" value="RlpA"/>
</dbReference>
<feature type="compositionally biased region" description="Low complexity" evidence="6">
    <location>
        <begin position="133"/>
        <end position="170"/>
    </location>
</feature>
<reference key="2">
    <citation type="submission" date="2011-04" db="EMBL/GenBank/DDBJ databases">
        <title>Complete sequence of chromosome of Haliscomenobacter hydrossis DSM 1100.</title>
        <authorList>
            <consortium name="US DOE Joint Genome Institute (JGI-PGF)"/>
            <person name="Lucas S."/>
            <person name="Han J."/>
            <person name="Lapidus A."/>
            <person name="Bruce D."/>
            <person name="Goodwin L."/>
            <person name="Pitluck S."/>
            <person name="Peters L."/>
            <person name="Kyrpides N."/>
            <person name="Mavromatis K."/>
            <person name="Ivanova N."/>
            <person name="Ovchinnikova G."/>
            <person name="Pagani I."/>
            <person name="Daligault H."/>
            <person name="Detter J.C."/>
            <person name="Han C."/>
            <person name="Land M."/>
            <person name="Hauser L."/>
            <person name="Markowitz V."/>
            <person name="Cheng J.-F."/>
            <person name="Hugenholtz P."/>
            <person name="Woyke T."/>
            <person name="Wu D."/>
            <person name="Verbarg S."/>
            <person name="Frueling A."/>
            <person name="Brambilla E."/>
            <person name="Klenk H.-P."/>
            <person name="Eisen J.A."/>
        </authorList>
    </citation>
    <scope>NUCLEOTIDE SEQUENCE</scope>
    <source>
        <strain>DSM 1100</strain>
    </source>
</reference>
<dbReference type="GO" id="GO:0000270">
    <property type="term" value="P:peptidoglycan metabolic process"/>
    <property type="evidence" value="ECO:0007669"/>
    <property type="project" value="UniProtKB-UniRule"/>
</dbReference>
<reference evidence="8 9" key="1">
    <citation type="journal article" date="2011" name="Stand. Genomic Sci.">
        <title>Complete genome sequence of Haliscomenobacter hydrossis type strain (O).</title>
        <authorList>
            <consortium name="US DOE Joint Genome Institute (JGI-PGF)"/>
            <person name="Daligault H."/>
            <person name="Lapidus A."/>
            <person name="Zeytun A."/>
            <person name="Nolan M."/>
            <person name="Lucas S."/>
            <person name="Del Rio T.G."/>
            <person name="Tice H."/>
            <person name="Cheng J.F."/>
            <person name="Tapia R."/>
            <person name="Han C."/>
            <person name="Goodwin L."/>
            <person name="Pitluck S."/>
            <person name="Liolios K."/>
            <person name="Pagani I."/>
            <person name="Ivanova N."/>
            <person name="Huntemann M."/>
            <person name="Mavromatis K."/>
            <person name="Mikhailova N."/>
            <person name="Pati A."/>
            <person name="Chen A."/>
            <person name="Palaniappan K."/>
            <person name="Land M."/>
            <person name="Hauser L."/>
            <person name="Brambilla E.M."/>
            <person name="Rohde M."/>
            <person name="Verbarg S."/>
            <person name="Goker M."/>
            <person name="Bristow J."/>
            <person name="Eisen J.A."/>
            <person name="Markowitz V."/>
            <person name="Hugenholtz P."/>
            <person name="Kyrpides N.C."/>
            <person name="Klenk H.P."/>
            <person name="Woyke T."/>
        </authorList>
    </citation>
    <scope>NUCLEOTIDE SEQUENCE [LARGE SCALE GENOMIC DNA]</scope>
    <source>
        <strain evidence="9">ATCC 27775 / DSM 1100 / LMG 10767 / O</strain>
    </source>
</reference>
<dbReference type="HAMAP" id="MF_02071">
    <property type="entry name" value="RlpA"/>
    <property type="match status" value="1"/>
</dbReference>
<dbReference type="OrthoDB" id="9779128at2"/>
<dbReference type="NCBIfam" id="TIGR00413">
    <property type="entry name" value="rlpA"/>
    <property type="match status" value="1"/>
</dbReference>
<feature type="domain" description="SPOR" evidence="7">
    <location>
        <begin position="215"/>
        <end position="291"/>
    </location>
</feature>
<dbReference type="KEGG" id="hhy:Halhy_5967"/>
<evidence type="ECO:0000256" key="4">
    <source>
        <dbReference type="HAMAP-Rule" id="MF_02071"/>
    </source>
</evidence>
<gene>
    <name evidence="4" type="primary">rlpA</name>
    <name evidence="8" type="ordered locus">Halhy_5967</name>
</gene>
<dbReference type="GO" id="GO:0008932">
    <property type="term" value="F:lytic endotransglycosylase activity"/>
    <property type="evidence" value="ECO:0007669"/>
    <property type="project" value="UniProtKB-UniRule"/>
</dbReference>
<dbReference type="PANTHER" id="PTHR34183:SF8">
    <property type="entry name" value="ENDOLYTIC PEPTIDOGLYCAN TRANSGLYCOSYLASE RLPA-RELATED"/>
    <property type="match status" value="1"/>
</dbReference>
<dbReference type="STRING" id="760192.Halhy_5967"/>
<dbReference type="HOGENOM" id="CLU_042923_3_4_10"/>
<dbReference type="InterPro" id="IPR036908">
    <property type="entry name" value="RlpA-like_sf"/>
</dbReference>
<dbReference type="Pfam" id="PF05036">
    <property type="entry name" value="SPOR"/>
    <property type="match status" value="1"/>
</dbReference>
<dbReference type="Proteomes" id="UP000008461">
    <property type="component" value="Chromosome"/>
</dbReference>
<dbReference type="eggNOG" id="COG0797">
    <property type="taxonomic scope" value="Bacteria"/>
</dbReference>
<dbReference type="SUPFAM" id="SSF110997">
    <property type="entry name" value="Sporulation related repeat"/>
    <property type="match status" value="1"/>
</dbReference>
<feature type="region of interest" description="Disordered" evidence="6">
    <location>
        <begin position="132"/>
        <end position="170"/>
    </location>
</feature>
<dbReference type="Pfam" id="PF03330">
    <property type="entry name" value="DPBB_1"/>
    <property type="match status" value="1"/>
</dbReference>
<dbReference type="InterPro" id="IPR007730">
    <property type="entry name" value="SPOR-like_dom"/>
</dbReference>
<name>F4L0B7_HALH1</name>
<dbReference type="InterPro" id="IPR009009">
    <property type="entry name" value="RlpA-like_DPBB"/>
</dbReference>
<dbReference type="InterPro" id="IPR012997">
    <property type="entry name" value="RplA"/>
</dbReference>
<accession>F4L0B7</accession>
<evidence type="ECO:0000313" key="9">
    <source>
        <dbReference type="Proteomes" id="UP000008461"/>
    </source>
</evidence>
<organism evidence="8 9">
    <name type="scientific">Haliscomenobacter hydrossis (strain ATCC 27775 / DSM 1100 / LMG 10767 / O)</name>
    <dbReference type="NCBI Taxonomy" id="760192"/>
    <lineage>
        <taxon>Bacteria</taxon>
        <taxon>Pseudomonadati</taxon>
        <taxon>Bacteroidota</taxon>
        <taxon>Saprospiria</taxon>
        <taxon>Saprospirales</taxon>
        <taxon>Haliscomenobacteraceae</taxon>
        <taxon>Haliscomenobacter</taxon>
    </lineage>
</organism>
<evidence type="ECO:0000259" key="7">
    <source>
        <dbReference type="PROSITE" id="PS51724"/>
    </source>
</evidence>
<keyword evidence="1" id="KW-0732">Signal</keyword>
<dbReference type="AlphaFoldDB" id="F4L0B7"/>
<keyword evidence="8" id="KW-0449">Lipoprotein</keyword>
<comment type="similarity">
    <text evidence="4 5">Belongs to the RlpA family.</text>
</comment>
<dbReference type="Gene3D" id="3.30.70.1070">
    <property type="entry name" value="Sporulation related repeat"/>
    <property type="match status" value="1"/>
</dbReference>
<proteinExistence type="inferred from homology"/>
<dbReference type="CDD" id="cd22268">
    <property type="entry name" value="DPBB_RlpA-like"/>
    <property type="match status" value="1"/>
</dbReference>
<sequence length="295" mass="32241">MFHMKASTFIFTLVLSLNGLLLGAQEFGYASYYSDDYNGSETAYGEIYDRNKLTAAHKMHPMGTRLRVTRLDNKKSVIVRVNDRGPYLKGRIVELSHAAARQLKMLNEGQVEVKVEVIGQEAPITTIKEEPKTVPTSVPTSGGTGTTETAKPTPTVNTTSTVPPDTRTAPPVVVEKKPVVTEIPVKPSTKTQVDKTKLVRGDMGTSGLFKIAISHSDKKGFGVQVASVATYESMLDKVAELQGKWFDNILISMDGGKKFRVILGPFDTDGSARAYEANLKKKKIDGFVVNLAEMK</sequence>